<dbReference type="SMART" id="SM00014">
    <property type="entry name" value="acidPPc"/>
    <property type="match status" value="1"/>
</dbReference>
<dbReference type="EC" id="3.6.1.43" evidence="11"/>
<evidence type="ECO:0000256" key="7">
    <source>
        <dbReference type="ARBA" id="ARBA00022989"/>
    </source>
</evidence>
<keyword evidence="5 11" id="KW-0378">Hydrolase</keyword>
<comment type="catalytic activity">
    <reaction evidence="10 11">
        <text>a di-trans,poly-cis-dolichyl diphosphate + H2O = a di-trans,poly-cis-dolichyl phosphate + phosphate + H(+)</text>
        <dbReference type="Rhea" id="RHEA:14385"/>
        <dbReference type="Rhea" id="RHEA-COMP:19498"/>
        <dbReference type="Rhea" id="RHEA-COMP:19506"/>
        <dbReference type="ChEBI" id="CHEBI:15377"/>
        <dbReference type="ChEBI" id="CHEBI:15378"/>
        <dbReference type="ChEBI" id="CHEBI:43474"/>
        <dbReference type="ChEBI" id="CHEBI:57497"/>
        <dbReference type="ChEBI" id="CHEBI:57683"/>
        <dbReference type="EC" id="3.6.1.43"/>
    </reaction>
</comment>
<evidence type="ECO:0000256" key="3">
    <source>
        <dbReference type="ARBA" id="ARBA00005518"/>
    </source>
</evidence>
<dbReference type="InterPro" id="IPR039667">
    <property type="entry name" value="Dolichyldiphosphatase_PAP2"/>
</dbReference>
<dbReference type="Gene3D" id="1.20.144.10">
    <property type="entry name" value="Phosphatidic acid phosphatase type 2/haloperoxidase"/>
    <property type="match status" value="1"/>
</dbReference>
<evidence type="ECO:0000259" key="12">
    <source>
        <dbReference type="SMART" id="SM00014"/>
    </source>
</evidence>
<evidence type="ECO:0000256" key="2">
    <source>
        <dbReference type="ARBA" id="ARBA00004922"/>
    </source>
</evidence>
<comment type="pathway">
    <text evidence="2 11">Protein modification; protein glycosylation.</text>
</comment>
<sequence>MIDDTAPLASLSVTHVYYDPEDPLSLLCAYLALLPQALCIVYTTLILTTREVEIALMFLGQLGCEALNFLLKRLIKEERPRRIHGKGYGMPSSHAQFVAFWSVSLTLFLLLRHRPQTQAPHAGHTRSWTVVERAGIALVTAVVAGLTAWSRIYLNYHTPRQVIVGSVAGVVIGLGWFAVTAVVRRTGLLAWGLELPIAKALRVRDLVVSEDVCQAGWEKWERRDKVKTG</sequence>
<feature type="domain" description="Phosphatidic acid phosphatase type 2/haloperoxidase" evidence="12">
    <location>
        <begin position="54"/>
        <end position="177"/>
    </location>
</feature>
<dbReference type="GeneID" id="28856451"/>
<dbReference type="AlphaFoldDB" id="A0A179FEB1"/>
<dbReference type="GO" id="GO:0047874">
    <property type="term" value="F:dolichyldiphosphatase activity"/>
    <property type="evidence" value="ECO:0007669"/>
    <property type="project" value="UniProtKB-UniRule"/>
</dbReference>
<evidence type="ECO:0000256" key="11">
    <source>
        <dbReference type="RuleBase" id="RU367078"/>
    </source>
</evidence>
<keyword evidence="4 11" id="KW-0812">Transmembrane</keyword>
<evidence type="ECO:0000256" key="1">
    <source>
        <dbReference type="ARBA" id="ARBA00004477"/>
    </source>
</evidence>
<dbReference type="PANTHER" id="PTHR11247:SF1">
    <property type="entry name" value="DOLICHYLDIPHOSPHATASE 1"/>
    <property type="match status" value="1"/>
</dbReference>
<comment type="caution">
    <text evidence="13">The sequence shown here is derived from an EMBL/GenBank/DDBJ whole genome shotgun (WGS) entry which is preliminary data.</text>
</comment>
<protein>
    <recommendedName>
        <fullName evidence="11">Dolichyldiphosphatase</fullName>
        <ecNumber evidence="11">3.6.1.43</ecNumber>
    </recommendedName>
</protein>
<dbReference type="Proteomes" id="UP000078397">
    <property type="component" value="Unassembled WGS sequence"/>
</dbReference>
<dbReference type="GO" id="GO:0006487">
    <property type="term" value="P:protein N-linked glycosylation"/>
    <property type="evidence" value="ECO:0007669"/>
    <property type="project" value="UniProtKB-UniRule"/>
</dbReference>
<dbReference type="FunFam" id="1.20.144.10:FF:000003">
    <property type="entry name" value="Dolichyldiphosphatase 1"/>
    <property type="match status" value="1"/>
</dbReference>
<keyword evidence="14" id="KW-1185">Reference proteome</keyword>
<evidence type="ECO:0000313" key="14">
    <source>
        <dbReference type="Proteomes" id="UP000078397"/>
    </source>
</evidence>
<proteinExistence type="inferred from homology"/>
<name>A0A179FEB1_METCM</name>
<accession>A0A179FEB1</accession>
<dbReference type="RefSeq" id="XP_018140979.1">
    <property type="nucleotide sequence ID" value="XM_018292457.1"/>
</dbReference>
<dbReference type="KEGG" id="pchm:VFPPC_14689"/>
<dbReference type="Pfam" id="PF01569">
    <property type="entry name" value="PAP2"/>
    <property type="match status" value="1"/>
</dbReference>
<dbReference type="CDD" id="cd03382">
    <property type="entry name" value="PAP2_dolichyldiphosphatase"/>
    <property type="match status" value="1"/>
</dbReference>
<dbReference type="STRING" id="1380566.A0A179FEB1"/>
<evidence type="ECO:0000256" key="10">
    <source>
        <dbReference type="ARBA" id="ARBA00047349"/>
    </source>
</evidence>
<evidence type="ECO:0000313" key="13">
    <source>
        <dbReference type="EMBL" id="OAQ63399.1"/>
    </source>
</evidence>
<dbReference type="OrthoDB" id="302705at2759"/>
<dbReference type="InterPro" id="IPR000326">
    <property type="entry name" value="PAP2/HPO"/>
</dbReference>
<comment type="subcellular location">
    <subcellularLocation>
        <location evidence="1 11">Endoplasmic reticulum membrane</location>
        <topology evidence="1 11">Multi-pass membrane protein</topology>
    </subcellularLocation>
</comment>
<reference evidence="13 14" key="1">
    <citation type="journal article" date="2016" name="PLoS Pathog.">
        <title>Biosynthesis of antibiotic leucinostatins in bio-control fungus Purpureocillium lilacinum and their inhibition on phytophthora revealed by genome mining.</title>
        <authorList>
            <person name="Wang G."/>
            <person name="Liu Z."/>
            <person name="Lin R."/>
            <person name="Li E."/>
            <person name="Mao Z."/>
            <person name="Ling J."/>
            <person name="Yang Y."/>
            <person name="Yin W.B."/>
            <person name="Xie B."/>
        </authorList>
    </citation>
    <scope>NUCLEOTIDE SEQUENCE [LARGE SCALE GENOMIC DNA]</scope>
    <source>
        <strain evidence="13">170</strain>
    </source>
</reference>
<organism evidence="13 14">
    <name type="scientific">Pochonia chlamydosporia 170</name>
    <dbReference type="NCBI Taxonomy" id="1380566"/>
    <lineage>
        <taxon>Eukaryota</taxon>
        <taxon>Fungi</taxon>
        <taxon>Dikarya</taxon>
        <taxon>Ascomycota</taxon>
        <taxon>Pezizomycotina</taxon>
        <taxon>Sordariomycetes</taxon>
        <taxon>Hypocreomycetidae</taxon>
        <taxon>Hypocreales</taxon>
        <taxon>Clavicipitaceae</taxon>
        <taxon>Pochonia</taxon>
    </lineage>
</organism>
<dbReference type="PANTHER" id="PTHR11247">
    <property type="entry name" value="PALMITOYL-PROTEIN THIOESTERASE/DOLICHYLDIPHOSPHATASE 1"/>
    <property type="match status" value="1"/>
</dbReference>
<evidence type="ECO:0000256" key="9">
    <source>
        <dbReference type="ARBA" id="ARBA00024907"/>
    </source>
</evidence>
<keyword evidence="6 11" id="KW-0256">Endoplasmic reticulum</keyword>
<feature type="transmembrane region" description="Helical" evidence="11">
    <location>
        <begin position="95"/>
        <end position="113"/>
    </location>
</feature>
<keyword evidence="8 11" id="KW-0472">Membrane</keyword>
<evidence type="ECO:0000256" key="6">
    <source>
        <dbReference type="ARBA" id="ARBA00022824"/>
    </source>
</evidence>
<feature type="transmembrane region" description="Helical" evidence="11">
    <location>
        <begin position="134"/>
        <end position="156"/>
    </location>
</feature>
<dbReference type="GO" id="GO:0008610">
    <property type="term" value="P:lipid biosynthetic process"/>
    <property type="evidence" value="ECO:0007669"/>
    <property type="project" value="TreeGrafter"/>
</dbReference>
<dbReference type="EMBL" id="LSBJ02000006">
    <property type="protein sequence ID" value="OAQ63399.1"/>
    <property type="molecule type" value="Genomic_DNA"/>
</dbReference>
<feature type="transmembrane region" description="Helical" evidence="11">
    <location>
        <begin position="24"/>
        <end position="47"/>
    </location>
</feature>
<evidence type="ECO:0000256" key="4">
    <source>
        <dbReference type="ARBA" id="ARBA00022692"/>
    </source>
</evidence>
<keyword evidence="7 11" id="KW-1133">Transmembrane helix</keyword>
<dbReference type="SUPFAM" id="SSF48317">
    <property type="entry name" value="Acid phosphatase/Vanadium-dependent haloperoxidase"/>
    <property type="match status" value="1"/>
</dbReference>
<comment type="similarity">
    <text evidence="3 11">Belongs to the dolichyldiphosphatase family.</text>
</comment>
<dbReference type="UniPathway" id="UPA00378"/>
<dbReference type="GO" id="GO:0005789">
    <property type="term" value="C:endoplasmic reticulum membrane"/>
    <property type="evidence" value="ECO:0007669"/>
    <property type="project" value="UniProtKB-SubCell"/>
</dbReference>
<evidence type="ECO:0000256" key="8">
    <source>
        <dbReference type="ARBA" id="ARBA00023136"/>
    </source>
</evidence>
<feature type="transmembrane region" description="Helical" evidence="11">
    <location>
        <begin position="162"/>
        <end position="183"/>
    </location>
</feature>
<evidence type="ECO:0000256" key="5">
    <source>
        <dbReference type="ARBA" id="ARBA00022801"/>
    </source>
</evidence>
<dbReference type="InterPro" id="IPR036938">
    <property type="entry name" value="PAP2/HPO_sf"/>
</dbReference>
<gene>
    <name evidence="13" type="ORF">VFPPC_14689</name>
</gene>
<comment type="function">
    <text evidence="9 11">Required for efficient N-glycosylation. Necessary for maintaining optimal levels of dolichol-linked oligosaccharides. Hydrolyzes dolichyl pyrophosphate at a very high rate and dolichyl monophosphate at a much lower rate. Does not act on phosphatidate.</text>
</comment>